<protein>
    <submittedName>
        <fullName evidence="1">Uncharacterized protein</fullName>
    </submittedName>
</protein>
<organism evidence="1">
    <name type="scientific">marine metagenome</name>
    <dbReference type="NCBI Taxonomy" id="408172"/>
    <lineage>
        <taxon>unclassified sequences</taxon>
        <taxon>metagenomes</taxon>
        <taxon>ecological metagenomes</taxon>
    </lineage>
</organism>
<name>A0A381SWH8_9ZZZZ</name>
<evidence type="ECO:0000313" key="1">
    <source>
        <dbReference type="EMBL" id="SVA07698.1"/>
    </source>
</evidence>
<proteinExistence type="predicted"/>
<dbReference type="EMBL" id="UINC01003598">
    <property type="protein sequence ID" value="SVA07698.1"/>
    <property type="molecule type" value="Genomic_DNA"/>
</dbReference>
<accession>A0A381SWH8</accession>
<dbReference type="AlphaFoldDB" id="A0A381SWH8"/>
<gene>
    <name evidence="1" type="ORF">METZ01_LOCUS60552</name>
</gene>
<reference evidence="1" key="1">
    <citation type="submission" date="2018-05" db="EMBL/GenBank/DDBJ databases">
        <authorList>
            <person name="Lanie J.A."/>
            <person name="Ng W.-L."/>
            <person name="Kazmierczak K.M."/>
            <person name="Andrzejewski T.M."/>
            <person name="Davidsen T.M."/>
            <person name="Wayne K.J."/>
            <person name="Tettelin H."/>
            <person name="Glass J.I."/>
            <person name="Rusch D."/>
            <person name="Podicherti R."/>
            <person name="Tsui H.-C.T."/>
            <person name="Winkler M.E."/>
        </authorList>
    </citation>
    <scope>NUCLEOTIDE SEQUENCE</scope>
</reference>
<sequence>MRIAVMGVGRVGDCLGVLLTQADVL</sequence>